<organism evidence="1 2">
    <name type="scientific">Chryseobacterium oryctis</name>
    <dbReference type="NCBI Taxonomy" id="2952618"/>
    <lineage>
        <taxon>Bacteria</taxon>
        <taxon>Pseudomonadati</taxon>
        <taxon>Bacteroidota</taxon>
        <taxon>Flavobacteriia</taxon>
        <taxon>Flavobacteriales</taxon>
        <taxon>Weeksellaceae</taxon>
        <taxon>Chryseobacterium group</taxon>
        <taxon>Chryseobacterium</taxon>
    </lineage>
</organism>
<accession>A0ABT3HJJ2</accession>
<reference evidence="1" key="1">
    <citation type="submission" date="2022-10" db="EMBL/GenBank/DDBJ databases">
        <title>Chryseobacterium babae sp. nov. isolated from the gut of the beetle Oryctes rhinoceros, and Chryseobacterium kimseyorum sp. nov., isolated from a stick insect rearing cage.</title>
        <authorList>
            <person name="Shelomi M."/>
            <person name="Han C.-J."/>
            <person name="Chen W.-M."/>
            <person name="Chen H.-K."/>
            <person name="Liaw S.-J."/>
            <person name="Muhle E."/>
            <person name="Clermont D."/>
        </authorList>
    </citation>
    <scope>NUCLEOTIDE SEQUENCE</scope>
    <source>
        <strain evidence="1">WLa1L2M3</strain>
    </source>
</reference>
<protein>
    <submittedName>
        <fullName evidence="1">Uncharacterized protein</fullName>
    </submittedName>
</protein>
<sequence length="209" mass="23450">MDIALNIYFDSKGITYLNDTQQSVGIIRSYPGNSDLKYICLAFKPFINQNSYVFSDNWQVWATRTKPQNMSVYKKNISADAQYGKRYLVSNLGFEGAYDCPSEFLGIENASDSTLYPAISQKINDEFSLCNADSASVNTIVYFDYSDELWLFTASGITSNMAISSSFFVPSGISAKNIVMSKYLSIDFQEDTDVYFDSASNLFKKGKLP</sequence>
<dbReference type="Proteomes" id="UP001163719">
    <property type="component" value="Unassembled WGS sequence"/>
</dbReference>
<gene>
    <name evidence="1" type="ORF">OH806_01545</name>
</gene>
<dbReference type="EMBL" id="JAPDHV010000001">
    <property type="protein sequence ID" value="MCW3159963.1"/>
    <property type="molecule type" value="Genomic_DNA"/>
</dbReference>
<name>A0ABT3HJJ2_9FLAO</name>
<evidence type="ECO:0000313" key="1">
    <source>
        <dbReference type="EMBL" id="MCW3159963.1"/>
    </source>
</evidence>
<evidence type="ECO:0000313" key="2">
    <source>
        <dbReference type="Proteomes" id="UP001163719"/>
    </source>
</evidence>
<dbReference type="RefSeq" id="WP_264741933.1">
    <property type="nucleotide sequence ID" value="NZ_JAPDHV010000001.1"/>
</dbReference>
<keyword evidence="2" id="KW-1185">Reference proteome</keyword>
<comment type="caution">
    <text evidence="1">The sequence shown here is derived from an EMBL/GenBank/DDBJ whole genome shotgun (WGS) entry which is preliminary data.</text>
</comment>
<proteinExistence type="predicted"/>